<comment type="caution">
    <text evidence="1">The sequence shown here is derived from an EMBL/GenBank/DDBJ whole genome shotgun (WGS) entry which is preliminary data.</text>
</comment>
<reference evidence="1 2" key="2">
    <citation type="submission" date="2020-02" db="EMBL/GenBank/DDBJ databases">
        <title>Erythrobacter dongmakensis sp. nov., isolated from a tidal mudflat.</title>
        <authorList>
            <person name="Kim I.S."/>
        </authorList>
    </citation>
    <scope>NUCLEOTIDE SEQUENCE [LARGE SCALE GENOMIC DNA]</scope>
    <source>
        <strain evidence="1 2">GH3-10</strain>
    </source>
</reference>
<name>A0A844XCW7_9SPHN</name>
<reference evidence="1 2" key="1">
    <citation type="submission" date="2019-12" db="EMBL/GenBank/DDBJ databases">
        <authorList>
            <person name="Lee S.D."/>
        </authorList>
    </citation>
    <scope>NUCLEOTIDE SEQUENCE [LARGE SCALE GENOMIC DNA]</scope>
    <source>
        <strain evidence="1 2">GH3-10</strain>
    </source>
</reference>
<protein>
    <submittedName>
        <fullName evidence="1">Uncharacterized protein</fullName>
    </submittedName>
</protein>
<organism evidence="1 2">
    <name type="scientific">Aurantiacibacter rhizosphaerae</name>
    <dbReference type="NCBI Taxonomy" id="2691582"/>
    <lineage>
        <taxon>Bacteria</taxon>
        <taxon>Pseudomonadati</taxon>
        <taxon>Pseudomonadota</taxon>
        <taxon>Alphaproteobacteria</taxon>
        <taxon>Sphingomonadales</taxon>
        <taxon>Erythrobacteraceae</taxon>
        <taxon>Aurantiacibacter</taxon>
    </lineage>
</organism>
<dbReference type="AlphaFoldDB" id="A0A844XCW7"/>
<gene>
    <name evidence="1" type="ORF">GRF63_06110</name>
</gene>
<dbReference type="Proteomes" id="UP000461409">
    <property type="component" value="Unassembled WGS sequence"/>
</dbReference>
<sequence>MKRLKKDGPVRFVEQILFDDNAWYFPTRSGAEYADFKSGFAPVFGVSSPEIAVVGSAKFGFSLAPQKGFRAFQPSDEEPNPSDLDVVIVSRPIFNETWHQLRRAHYQGAINAREFFQEDVFRRFIMIGADDERDTHYLRDLSRLMDRVRKEATTKFGITQTIKMRVYASWTDAKAYHIWSMQKLAEHHGIQ</sequence>
<proteinExistence type="predicted"/>
<dbReference type="RefSeq" id="WP_160485036.1">
    <property type="nucleotide sequence ID" value="NZ_WUBR01000001.1"/>
</dbReference>
<dbReference type="EMBL" id="WUBR01000001">
    <property type="protein sequence ID" value="MWV27474.1"/>
    <property type="molecule type" value="Genomic_DNA"/>
</dbReference>
<evidence type="ECO:0000313" key="1">
    <source>
        <dbReference type="EMBL" id="MWV27474.1"/>
    </source>
</evidence>
<accession>A0A844XCW7</accession>
<evidence type="ECO:0000313" key="2">
    <source>
        <dbReference type="Proteomes" id="UP000461409"/>
    </source>
</evidence>
<keyword evidence="2" id="KW-1185">Reference proteome</keyword>